<dbReference type="RefSeq" id="WP_135545829.1">
    <property type="nucleotide sequence ID" value="NZ_SPQQ01000002.1"/>
</dbReference>
<sequence>MKQLFDFTGKVVLITGARSGIGQAAAVAFAEQGAKVVLAGRSNCDETLARIKDAGGEGIFIQGDVSVAADVQNIVNTTVKTYGRLDVAFNNSGLLPVTANIVDQTEEDFDKIIDVDLKGVFLCMKYEIPEMLKQGGGSIINNGSVVSLVADPGMAPYVAAKHGAAGLSKAAALEYAKDNVRINVIAPGFTATEMTAPWMVDPAVEEVIKSFNAANRIATPEEIVGIVLFLASPMASFMTGAVYSVDAGQTAH</sequence>
<dbReference type="EMBL" id="SPQQ01000002">
    <property type="protein sequence ID" value="TGE39334.1"/>
    <property type="molecule type" value="Genomic_DNA"/>
</dbReference>
<protein>
    <submittedName>
        <fullName evidence="3">SDR family oxidoreductase</fullName>
    </submittedName>
</protein>
<dbReference type="InterPro" id="IPR036291">
    <property type="entry name" value="NAD(P)-bd_dom_sf"/>
</dbReference>
<evidence type="ECO:0000313" key="3">
    <source>
        <dbReference type="EMBL" id="TGE39334.1"/>
    </source>
</evidence>
<dbReference type="GO" id="GO:0016491">
    <property type="term" value="F:oxidoreductase activity"/>
    <property type="evidence" value="ECO:0007669"/>
    <property type="project" value="UniProtKB-KW"/>
</dbReference>
<keyword evidence="4" id="KW-1185">Reference proteome</keyword>
<dbReference type="Pfam" id="PF13561">
    <property type="entry name" value="adh_short_C2"/>
    <property type="match status" value="1"/>
</dbReference>
<organism evidence="3 4">
    <name type="scientific">Desulfosporosinus fructosivorans</name>
    <dbReference type="NCBI Taxonomy" id="2018669"/>
    <lineage>
        <taxon>Bacteria</taxon>
        <taxon>Bacillati</taxon>
        <taxon>Bacillota</taxon>
        <taxon>Clostridia</taxon>
        <taxon>Eubacteriales</taxon>
        <taxon>Desulfitobacteriaceae</taxon>
        <taxon>Desulfosporosinus</taxon>
    </lineage>
</organism>
<evidence type="ECO:0000256" key="1">
    <source>
        <dbReference type="ARBA" id="ARBA00006484"/>
    </source>
</evidence>
<dbReference type="PANTHER" id="PTHR24321:SF11">
    <property type="entry name" value="BLR0893 PROTEIN"/>
    <property type="match status" value="1"/>
</dbReference>
<dbReference type="OrthoDB" id="9803333at2"/>
<dbReference type="FunFam" id="3.40.50.720:FF:000084">
    <property type="entry name" value="Short-chain dehydrogenase reductase"/>
    <property type="match status" value="1"/>
</dbReference>
<proteinExistence type="inferred from homology"/>
<gene>
    <name evidence="3" type="ORF">E4K67_07830</name>
</gene>
<comment type="similarity">
    <text evidence="1">Belongs to the short-chain dehydrogenases/reductases (SDR) family.</text>
</comment>
<dbReference type="AlphaFoldDB" id="A0A4Z0RA44"/>
<dbReference type="Gene3D" id="3.40.50.720">
    <property type="entry name" value="NAD(P)-binding Rossmann-like Domain"/>
    <property type="match status" value="1"/>
</dbReference>
<dbReference type="PROSITE" id="PS00061">
    <property type="entry name" value="ADH_SHORT"/>
    <property type="match status" value="1"/>
</dbReference>
<dbReference type="CDD" id="cd05233">
    <property type="entry name" value="SDR_c"/>
    <property type="match status" value="1"/>
</dbReference>
<dbReference type="PANTHER" id="PTHR24321">
    <property type="entry name" value="DEHYDROGENASES, SHORT CHAIN"/>
    <property type="match status" value="1"/>
</dbReference>
<keyword evidence="2" id="KW-0560">Oxidoreductase</keyword>
<dbReference type="SUPFAM" id="SSF51735">
    <property type="entry name" value="NAD(P)-binding Rossmann-fold domains"/>
    <property type="match status" value="1"/>
</dbReference>
<evidence type="ECO:0000256" key="2">
    <source>
        <dbReference type="ARBA" id="ARBA00023002"/>
    </source>
</evidence>
<dbReference type="Proteomes" id="UP000298460">
    <property type="component" value="Unassembled WGS sequence"/>
</dbReference>
<dbReference type="InterPro" id="IPR002347">
    <property type="entry name" value="SDR_fam"/>
</dbReference>
<accession>A0A4Z0RA44</accession>
<dbReference type="GO" id="GO:0008206">
    <property type="term" value="P:bile acid metabolic process"/>
    <property type="evidence" value="ECO:0007669"/>
    <property type="project" value="UniProtKB-ARBA"/>
</dbReference>
<dbReference type="PRINTS" id="PR00080">
    <property type="entry name" value="SDRFAMILY"/>
</dbReference>
<dbReference type="InterPro" id="IPR020904">
    <property type="entry name" value="Sc_DH/Rdtase_CS"/>
</dbReference>
<name>A0A4Z0RA44_9FIRM</name>
<comment type="caution">
    <text evidence="3">The sequence shown here is derived from an EMBL/GenBank/DDBJ whole genome shotgun (WGS) entry which is preliminary data.</text>
</comment>
<reference evidence="3 4" key="1">
    <citation type="submission" date="2019-03" db="EMBL/GenBank/DDBJ databases">
        <title>Draft Genome Sequence of Desulfosporosinus fructosivorans Strain 63.6F, Isolated from Marine Sediment in the Baltic Sea.</title>
        <authorList>
            <person name="Hausmann B."/>
            <person name="Vandieken V."/>
            <person name="Pjevac P."/>
            <person name="Schreck K."/>
            <person name="Herbold C.W."/>
            <person name="Loy A."/>
        </authorList>
    </citation>
    <scope>NUCLEOTIDE SEQUENCE [LARGE SCALE GENOMIC DNA]</scope>
    <source>
        <strain evidence="3 4">63.6F</strain>
    </source>
</reference>
<dbReference type="PRINTS" id="PR00081">
    <property type="entry name" value="GDHRDH"/>
</dbReference>
<evidence type="ECO:0000313" key="4">
    <source>
        <dbReference type="Proteomes" id="UP000298460"/>
    </source>
</evidence>